<evidence type="ECO:0000313" key="2">
    <source>
        <dbReference type="EnsemblPlants" id="AUR62002681-RA:cds"/>
    </source>
</evidence>
<keyword evidence="3" id="KW-1185">Reference proteome</keyword>
<sequence length="311" mass="34993">MDESWRKSMGVSASSTSTGGTALEPEDFNDVFGGPPRSVIARKMSADFSSNDWFYNEIFKPPSDFFDSPAVISGRKLPEFVIPDRRRSKNRQVKSMSRSKSTSSSVMSFDEMNELNNFRSAAVIGEEDVVLSTYTSKLRPLNVPSRWIASSKPKTNHKKQDLPAYGCPNTISSFDNNNFITNECNDYMLQTYNFVYHQTIPSPKTINFEHSFINVNGEYGVQLSPNSPVVPPHQGRTTNYEYEECLSYQQPSYVGSEVNNQMVEASNSEETNIAEAIAWAKEKFHGWSSNGNTQGVNKEQESNFFTIHGAR</sequence>
<feature type="region of interest" description="Disordered" evidence="1">
    <location>
        <begin position="1"/>
        <end position="29"/>
    </location>
</feature>
<reference evidence="2" key="1">
    <citation type="journal article" date="2017" name="Nature">
        <title>The genome of Chenopodium quinoa.</title>
        <authorList>
            <person name="Jarvis D.E."/>
            <person name="Ho Y.S."/>
            <person name="Lightfoot D.J."/>
            <person name="Schmoeckel S.M."/>
            <person name="Li B."/>
            <person name="Borm T.J.A."/>
            <person name="Ohyanagi H."/>
            <person name="Mineta K."/>
            <person name="Michell C.T."/>
            <person name="Saber N."/>
            <person name="Kharbatia N.M."/>
            <person name="Rupper R.R."/>
            <person name="Sharp A.R."/>
            <person name="Dally N."/>
            <person name="Boughton B.A."/>
            <person name="Woo Y.H."/>
            <person name="Gao G."/>
            <person name="Schijlen E.G.W.M."/>
            <person name="Guo X."/>
            <person name="Momin A.A."/>
            <person name="Negrao S."/>
            <person name="Al-Babili S."/>
            <person name="Gehring C."/>
            <person name="Roessner U."/>
            <person name="Jung C."/>
            <person name="Murphy K."/>
            <person name="Arold S.T."/>
            <person name="Gojobori T."/>
            <person name="van der Linden C.G."/>
            <person name="van Loo E.N."/>
            <person name="Jellen E.N."/>
            <person name="Maughan P.J."/>
            <person name="Tester M."/>
        </authorList>
    </citation>
    <scope>NUCLEOTIDE SEQUENCE [LARGE SCALE GENOMIC DNA]</scope>
    <source>
        <strain evidence="2">cv. PI 614886</strain>
    </source>
</reference>
<dbReference type="OrthoDB" id="1717591at2759"/>
<dbReference type="RefSeq" id="XP_021735715.1">
    <property type="nucleotide sequence ID" value="XM_021880023.1"/>
</dbReference>
<dbReference type="AlphaFoldDB" id="A0A803KUH3"/>
<dbReference type="Proteomes" id="UP000596660">
    <property type="component" value="Unplaced"/>
</dbReference>
<feature type="region of interest" description="Disordered" evidence="1">
    <location>
        <begin position="84"/>
        <end position="103"/>
    </location>
</feature>
<dbReference type="OMA" id="WELNSPI"/>
<reference evidence="2" key="2">
    <citation type="submission" date="2021-03" db="UniProtKB">
        <authorList>
            <consortium name="EnsemblPlants"/>
        </authorList>
    </citation>
    <scope>IDENTIFICATION</scope>
</reference>
<evidence type="ECO:0000313" key="3">
    <source>
        <dbReference type="Proteomes" id="UP000596660"/>
    </source>
</evidence>
<name>A0A803KUH3_CHEQI</name>
<feature type="compositionally biased region" description="Low complexity" evidence="1">
    <location>
        <begin position="12"/>
        <end position="22"/>
    </location>
</feature>
<proteinExistence type="predicted"/>
<protein>
    <submittedName>
        <fullName evidence="2">Uncharacterized protein</fullName>
    </submittedName>
</protein>
<dbReference type="KEGG" id="cqi:110702294"/>
<gene>
    <name evidence="2" type="primary">LOC110702294</name>
</gene>
<organism evidence="2 3">
    <name type="scientific">Chenopodium quinoa</name>
    <name type="common">Quinoa</name>
    <dbReference type="NCBI Taxonomy" id="63459"/>
    <lineage>
        <taxon>Eukaryota</taxon>
        <taxon>Viridiplantae</taxon>
        <taxon>Streptophyta</taxon>
        <taxon>Embryophyta</taxon>
        <taxon>Tracheophyta</taxon>
        <taxon>Spermatophyta</taxon>
        <taxon>Magnoliopsida</taxon>
        <taxon>eudicotyledons</taxon>
        <taxon>Gunneridae</taxon>
        <taxon>Pentapetalae</taxon>
        <taxon>Caryophyllales</taxon>
        <taxon>Chenopodiaceae</taxon>
        <taxon>Chenopodioideae</taxon>
        <taxon>Atripliceae</taxon>
        <taxon>Chenopodium</taxon>
    </lineage>
</organism>
<feature type="compositionally biased region" description="Low complexity" evidence="1">
    <location>
        <begin position="93"/>
        <end position="103"/>
    </location>
</feature>
<accession>A0A803KUH3</accession>
<dbReference type="EnsemblPlants" id="AUR62002681-RA">
    <property type="protein sequence ID" value="AUR62002681-RA:cds"/>
    <property type="gene ID" value="AUR62002681"/>
</dbReference>
<dbReference type="GeneID" id="110702294"/>
<evidence type="ECO:0000256" key="1">
    <source>
        <dbReference type="SAM" id="MobiDB-lite"/>
    </source>
</evidence>
<dbReference type="Gramene" id="AUR62002681-RA">
    <property type="protein sequence ID" value="AUR62002681-RA:cds"/>
    <property type="gene ID" value="AUR62002681"/>
</dbReference>